<comment type="subcellular location">
    <subcellularLocation>
        <location evidence="1 8">Cell membrane</location>
        <topology evidence="1 8">Multi-pass membrane protein</topology>
    </subcellularLocation>
</comment>
<feature type="transmembrane region" description="Helical" evidence="8">
    <location>
        <begin position="318"/>
        <end position="337"/>
    </location>
</feature>
<feature type="transmembrane region" description="Helical" evidence="8">
    <location>
        <begin position="21"/>
        <end position="41"/>
    </location>
</feature>
<keyword evidence="4 8" id="KW-1003">Cell membrane</keyword>
<reference evidence="10" key="2">
    <citation type="journal article" date="2021" name="Microbiome">
        <title>Successional dynamics and alternative stable states in a saline activated sludge microbial community over 9 years.</title>
        <authorList>
            <person name="Wang Y."/>
            <person name="Ye J."/>
            <person name="Ju F."/>
            <person name="Liu L."/>
            <person name="Boyd J.A."/>
            <person name="Deng Y."/>
            <person name="Parks D.H."/>
            <person name="Jiang X."/>
            <person name="Yin X."/>
            <person name="Woodcroft B.J."/>
            <person name="Tyson G.W."/>
            <person name="Hugenholtz P."/>
            <person name="Polz M.F."/>
            <person name="Zhang T."/>
        </authorList>
    </citation>
    <scope>NUCLEOTIDE SEQUENCE</scope>
    <source>
        <strain evidence="10">HKST-UBA01</strain>
    </source>
</reference>
<evidence type="ECO:0000256" key="3">
    <source>
        <dbReference type="ARBA" id="ARBA00022448"/>
    </source>
</evidence>
<dbReference type="PRINTS" id="PR00164">
    <property type="entry name" value="ABC2TRNSPORT"/>
</dbReference>
<feature type="transmembrane region" description="Helical" evidence="8">
    <location>
        <begin position="260"/>
        <end position="281"/>
    </location>
</feature>
<dbReference type="InterPro" id="IPR051449">
    <property type="entry name" value="ABC-2_transporter_component"/>
</dbReference>
<keyword evidence="6 8" id="KW-1133">Transmembrane helix</keyword>
<dbReference type="PROSITE" id="PS51012">
    <property type="entry name" value="ABC_TM2"/>
    <property type="match status" value="1"/>
</dbReference>
<protein>
    <recommendedName>
        <fullName evidence="8">Transport permease protein</fullName>
    </recommendedName>
</protein>
<feature type="domain" description="ABC transmembrane type-2" evidence="9">
    <location>
        <begin position="130"/>
        <end position="370"/>
    </location>
</feature>
<comment type="similarity">
    <text evidence="2 8">Belongs to the ABC-2 integral membrane protein family.</text>
</comment>
<evidence type="ECO:0000256" key="5">
    <source>
        <dbReference type="ARBA" id="ARBA00022692"/>
    </source>
</evidence>
<comment type="caution">
    <text evidence="10">The sequence shown here is derived from an EMBL/GenBank/DDBJ whole genome shotgun (WGS) entry which is preliminary data.</text>
</comment>
<dbReference type="InterPro" id="IPR000412">
    <property type="entry name" value="ABC_2_transport"/>
</dbReference>
<dbReference type="InterPro" id="IPR013525">
    <property type="entry name" value="ABC2_TM"/>
</dbReference>
<dbReference type="PANTHER" id="PTHR30294:SF29">
    <property type="entry name" value="MULTIDRUG ABC TRANSPORTER PERMEASE YBHS-RELATED"/>
    <property type="match status" value="1"/>
</dbReference>
<accession>A0A956LZU8</accession>
<evidence type="ECO:0000256" key="8">
    <source>
        <dbReference type="RuleBase" id="RU361157"/>
    </source>
</evidence>
<dbReference type="Gene3D" id="3.40.1710.10">
    <property type="entry name" value="abc type-2 transporter like domain"/>
    <property type="match status" value="1"/>
</dbReference>
<evidence type="ECO:0000256" key="2">
    <source>
        <dbReference type="ARBA" id="ARBA00007783"/>
    </source>
</evidence>
<name>A0A956LZU8_UNCEI</name>
<gene>
    <name evidence="10" type="ORF">KC729_13955</name>
</gene>
<dbReference type="GO" id="GO:0140359">
    <property type="term" value="F:ABC-type transporter activity"/>
    <property type="evidence" value="ECO:0007669"/>
    <property type="project" value="InterPro"/>
</dbReference>
<feature type="transmembrane region" description="Helical" evidence="8">
    <location>
        <begin position="349"/>
        <end position="367"/>
    </location>
</feature>
<feature type="transmembrane region" description="Helical" evidence="8">
    <location>
        <begin position="293"/>
        <end position="312"/>
    </location>
</feature>
<dbReference type="Pfam" id="PF12698">
    <property type="entry name" value="ABC2_membrane_3"/>
    <property type="match status" value="1"/>
</dbReference>
<evidence type="ECO:0000256" key="6">
    <source>
        <dbReference type="ARBA" id="ARBA00022989"/>
    </source>
</evidence>
<dbReference type="AlphaFoldDB" id="A0A956LZU8"/>
<evidence type="ECO:0000256" key="7">
    <source>
        <dbReference type="ARBA" id="ARBA00023136"/>
    </source>
</evidence>
<evidence type="ECO:0000256" key="4">
    <source>
        <dbReference type="ARBA" id="ARBA00022475"/>
    </source>
</evidence>
<sequence length="372" mass="40835">MILSKMFAVADKEMRQARRDPITLGMLIGMPALFLLLYGYALNFDVRHVPLAVMDLDKTARSRALVASFVNSTFFDQVADLPAGADVERIAERREAKAILVIPNGYAADLDSGRKSPLQLLVDGADAQTATTLLGYANALVGEENISLVEQRTGRIDPPIEFRPRVWYNPELRSTNFLVPGLIGFILMLTAVLSTAISIVREKERGTMEQLRVTPLGPTQLVTGKTLPYLAISLIAATVILVAARVLFGIEIQGSYLDLFIATLVYLIGALGFGLLVSSLVDTQAMAFQAGTLLSMLPAIFLSGFIFPIHSMPAVLQAITYAVPARYFLIILRGVILKGAPLTVYWKPFLLLTLYSNLVFIFAWLRLTRKEA</sequence>
<dbReference type="GO" id="GO:0043190">
    <property type="term" value="C:ATP-binding cassette (ABC) transporter complex"/>
    <property type="evidence" value="ECO:0007669"/>
    <property type="project" value="InterPro"/>
</dbReference>
<feature type="transmembrane region" description="Helical" evidence="8">
    <location>
        <begin position="227"/>
        <end position="248"/>
    </location>
</feature>
<evidence type="ECO:0000313" key="11">
    <source>
        <dbReference type="Proteomes" id="UP000697710"/>
    </source>
</evidence>
<evidence type="ECO:0000259" key="9">
    <source>
        <dbReference type="PROSITE" id="PS51012"/>
    </source>
</evidence>
<dbReference type="InterPro" id="IPR047817">
    <property type="entry name" value="ABC2_TM_bact-type"/>
</dbReference>
<feature type="transmembrane region" description="Helical" evidence="8">
    <location>
        <begin position="177"/>
        <end position="200"/>
    </location>
</feature>
<dbReference type="PANTHER" id="PTHR30294">
    <property type="entry name" value="MEMBRANE COMPONENT OF ABC TRANSPORTER YHHJ-RELATED"/>
    <property type="match status" value="1"/>
</dbReference>
<evidence type="ECO:0000256" key="1">
    <source>
        <dbReference type="ARBA" id="ARBA00004651"/>
    </source>
</evidence>
<evidence type="ECO:0000313" key="10">
    <source>
        <dbReference type="EMBL" id="MCA9728790.1"/>
    </source>
</evidence>
<keyword evidence="5 8" id="KW-0812">Transmembrane</keyword>
<keyword evidence="3 8" id="KW-0813">Transport</keyword>
<reference evidence="10" key="1">
    <citation type="submission" date="2020-04" db="EMBL/GenBank/DDBJ databases">
        <authorList>
            <person name="Zhang T."/>
        </authorList>
    </citation>
    <scope>NUCLEOTIDE SEQUENCE</scope>
    <source>
        <strain evidence="10">HKST-UBA01</strain>
    </source>
</reference>
<proteinExistence type="inferred from homology"/>
<dbReference type="Proteomes" id="UP000697710">
    <property type="component" value="Unassembled WGS sequence"/>
</dbReference>
<keyword evidence="7 8" id="KW-0472">Membrane</keyword>
<organism evidence="10 11">
    <name type="scientific">Eiseniibacteriota bacterium</name>
    <dbReference type="NCBI Taxonomy" id="2212470"/>
    <lineage>
        <taxon>Bacteria</taxon>
        <taxon>Candidatus Eiseniibacteriota</taxon>
    </lineage>
</organism>
<dbReference type="EMBL" id="JAGQHR010000477">
    <property type="protein sequence ID" value="MCA9728790.1"/>
    <property type="molecule type" value="Genomic_DNA"/>
</dbReference>